<feature type="binding site" evidence="11">
    <location>
        <position position="127"/>
    </location>
    <ligand>
        <name>Fe cation</name>
        <dbReference type="ChEBI" id="CHEBI:24875"/>
    </ligand>
</feature>
<dbReference type="GO" id="GO:0003700">
    <property type="term" value="F:DNA-binding transcription factor activity"/>
    <property type="evidence" value="ECO:0007669"/>
    <property type="project" value="InterPro"/>
</dbReference>
<evidence type="ECO:0000256" key="1">
    <source>
        <dbReference type="ARBA" id="ARBA00004496"/>
    </source>
</evidence>
<dbReference type="InterPro" id="IPR002481">
    <property type="entry name" value="FUR"/>
</dbReference>
<dbReference type="GO" id="GO:0005737">
    <property type="term" value="C:cytoplasm"/>
    <property type="evidence" value="ECO:0007669"/>
    <property type="project" value="UniProtKB-SubCell"/>
</dbReference>
<evidence type="ECO:0000313" key="12">
    <source>
        <dbReference type="EMBL" id="EEW93208.1"/>
    </source>
</evidence>
<dbReference type="HOGENOM" id="CLU_096072_4_2_9"/>
<organism evidence="12 13">
    <name type="scientific">Granulicatella elegans ATCC 700633</name>
    <dbReference type="NCBI Taxonomy" id="626369"/>
    <lineage>
        <taxon>Bacteria</taxon>
        <taxon>Bacillati</taxon>
        <taxon>Bacillota</taxon>
        <taxon>Bacilli</taxon>
        <taxon>Lactobacillales</taxon>
        <taxon>Carnobacteriaceae</taxon>
        <taxon>Granulicatella</taxon>
    </lineage>
</organism>
<dbReference type="SUPFAM" id="SSF46785">
    <property type="entry name" value="Winged helix' DNA-binding domain"/>
    <property type="match status" value="1"/>
</dbReference>
<evidence type="ECO:0000256" key="10">
    <source>
        <dbReference type="PIRSR" id="PIRSR602481-1"/>
    </source>
</evidence>
<comment type="subcellular location">
    <subcellularLocation>
        <location evidence="1">Cytoplasm</location>
    </subcellularLocation>
</comment>
<dbReference type="Pfam" id="PF01475">
    <property type="entry name" value="FUR"/>
    <property type="match status" value="1"/>
</dbReference>
<dbReference type="Proteomes" id="UP000002939">
    <property type="component" value="Unassembled WGS sequence"/>
</dbReference>
<dbReference type="OrthoDB" id="8659436at2"/>
<sequence>MHEKELKKLKEKLREDGVRMTTQRIAILDYLAESHHPTAEDIYTAIVAKDPNISMATVYNNLNKLTDEGYLLELTYGDDASRYDFNIGKHYHVVCQECGCVEDLFYPLLEDVESVAEELTGYKVLGHRMEVFGVCPNCQQKS</sequence>
<evidence type="ECO:0000256" key="6">
    <source>
        <dbReference type="ARBA" id="ARBA00022833"/>
    </source>
</evidence>
<dbReference type="InterPro" id="IPR036388">
    <property type="entry name" value="WH-like_DNA-bd_sf"/>
</dbReference>
<feature type="binding site" evidence="10">
    <location>
        <position position="95"/>
    </location>
    <ligand>
        <name>Zn(2+)</name>
        <dbReference type="ChEBI" id="CHEBI:29105"/>
    </ligand>
</feature>
<gene>
    <name evidence="12" type="ORF">HMPREF0446_00090</name>
</gene>
<keyword evidence="13" id="KW-1185">Reference proteome</keyword>
<evidence type="ECO:0000256" key="9">
    <source>
        <dbReference type="ARBA" id="ARBA00023163"/>
    </source>
</evidence>
<name>D0BJF5_9LACT</name>
<dbReference type="eggNOG" id="COG0735">
    <property type="taxonomic scope" value="Bacteria"/>
</dbReference>
<evidence type="ECO:0000256" key="5">
    <source>
        <dbReference type="ARBA" id="ARBA00022723"/>
    </source>
</evidence>
<dbReference type="GO" id="GO:0008270">
    <property type="term" value="F:zinc ion binding"/>
    <property type="evidence" value="ECO:0007669"/>
    <property type="project" value="TreeGrafter"/>
</dbReference>
<dbReference type="EMBL" id="ACRF02000016">
    <property type="protein sequence ID" value="EEW93208.1"/>
    <property type="molecule type" value="Genomic_DNA"/>
</dbReference>
<comment type="cofactor">
    <cofactor evidence="10">
        <name>Zn(2+)</name>
        <dbReference type="ChEBI" id="CHEBI:29105"/>
    </cofactor>
    <text evidence="10">Binds 1 zinc ion per subunit.</text>
</comment>
<dbReference type="InterPro" id="IPR043135">
    <property type="entry name" value="Fur_C"/>
</dbReference>
<evidence type="ECO:0008006" key="14">
    <source>
        <dbReference type="Google" id="ProtNLM"/>
    </source>
</evidence>
<protein>
    <recommendedName>
        <fullName evidence="14">Peroxide operon regulator</fullName>
    </recommendedName>
</protein>
<feature type="binding site" evidence="10">
    <location>
        <position position="138"/>
    </location>
    <ligand>
        <name>Zn(2+)</name>
        <dbReference type="ChEBI" id="CHEBI:29105"/>
    </ligand>
</feature>
<comment type="caution">
    <text evidence="12">The sequence shown here is derived from an EMBL/GenBank/DDBJ whole genome shotgun (WGS) entry which is preliminary data.</text>
</comment>
<dbReference type="Gene3D" id="1.10.10.10">
    <property type="entry name" value="Winged helix-like DNA-binding domain superfamily/Winged helix DNA-binding domain"/>
    <property type="match status" value="1"/>
</dbReference>
<evidence type="ECO:0000256" key="8">
    <source>
        <dbReference type="ARBA" id="ARBA00023125"/>
    </source>
</evidence>
<feature type="binding site" evidence="11">
    <location>
        <position position="110"/>
    </location>
    <ligand>
        <name>Fe cation</name>
        <dbReference type="ChEBI" id="CHEBI:24875"/>
    </ligand>
</feature>
<evidence type="ECO:0000256" key="4">
    <source>
        <dbReference type="ARBA" id="ARBA00022491"/>
    </source>
</evidence>
<evidence type="ECO:0000256" key="7">
    <source>
        <dbReference type="ARBA" id="ARBA00023015"/>
    </source>
</evidence>
<dbReference type="InterPro" id="IPR036390">
    <property type="entry name" value="WH_DNA-bd_sf"/>
</dbReference>
<dbReference type="STRING" id="626369.HMPREF0446_00090"/>
<dbReference type="AlphaFoldDB" id="D0BJF5"/>
<reference evidence="12" key="2">
    <citation type="submission" date="2011-10" db="EMBL/GenBank/DDBJ databases">
        <title>The Genome Sequence of Granulicatella elegans ATCC 700633.</title>
        <authorList>
            <consortium name="The Broad Institute Genome Sequencing Platform"/>
            <consortium name="The Broad Institute Genome Sequencing Center for Infectious Disease"/>
            <person name="Earl A."/>
            <person name="Ward D."/>
            <person name="Feldgarden M."/>
            <person name="Gevers D."/>
            <person name="Sibley C.D."/>
            <person name="Field T.R."/>
            <person name="Grinwis M."/>
            <person name="Eshaghurshan C.S."/>
            <person name="Surette M.G."/>
            <person name="Young S.K."/>
            <person name="Zeng Q."/>
            <person name="Gargeya S."/>
            <person name="Fitzgerald M."/>
            <person name="Haas B."/>
            <person name="Abouelleil A."/>
            <person name="Alvarado L."/>
            <person name="Arachchi H.M."/>
            <person name="Berlin A."/>
            <person name="Brown A."/>
            <person name="Chapman S.B."/>
            <person name="Chen Z."/>
            <person name="Dunbar C."/>
            <person name="Freedman E."/>
            <person name="Gearin G."/>
            <person name="Goldberg J."/>
            <person name="Griggs A."/>
            <person name="Gujja S."/>
            <person name="Heiman D."/>
            <person name="Howarth C."/>
            <person name="Larson L."/>
            <person name="Lui A."/>
            <person name="MacDonald P.J.P."/>
            <person name="Montmayeur A."/>
            <person name="Murphy C."/>
            <person name="Neiman D."/>
            <person name="Pearson M."/>
            <person name="Priest M."/>
            <person name="Roberts A."/>
            <person name="Saif S."/>
            <person name="Shea T."/>
            <person name="Shenoy N."/>
            <person name="Sisk P."/>
            <person name="Stolte C."/>
            <person name="Sykes S."/>
            <person name="Wortman J."/>
            <person name="Nusbaum C."/>
            <person name="Birren B."/>
        </authorList>
    </citation>
    <scope>NUCLEOTIDE SEQUENCE [LARGE SCALE GENOMIC DNA]</scope>
    <source>
        <strain evidence="12">ATCC 700633</strain>
    </source>
</reference>
<keyword evidence="5 10" id="KW-0479">Metal-binding</keyword>
<dbReference type="GO" id="GO:1900376">
    <property type="term" value="P:regulation of secondary metabolite biosynthetic process"/>
    <property type="evidence" value="ECO:0007669"/>
    <property type="project" value="TreeGrafter"/>
</dbReference>
<dbReference type="CDD" id="cd07153">
    <property type="entry name" value="Fur_like"/>
    <property type="match status" value="1"/>
</dbReference>
<feature type="binding site" evidence="10">
    <location>
        <position position="135"/>
    </location>
    <ligand>
        <name>Zn(2+)</name>
        <dbReference type="ChEBI" id="CHEBI:29105"/>
    </ligand>
</feature>
<dbReference type="GO" id="GO:0045892">
    <property type="term" value="P:negative regulation of DNA-templated transcription"/>
    <property type="evidence" value="ECO:0007669"/>
    <property type="project" value="TreeGrafter"/>
</dbReference>
<keyword evidence="9" id="KW-0804">Transcription</keyword>
<comment type="similarity">
    <text evidence="2">Belongs to the Fur family.</text>
</comment>
<keyword evidence="6 10" id="KW-0862">Zinc</keyword>
<feature type="binding site" evidence="10">
    <location>
        <position position="98"/>
    </location>
    <ligand>
        <name>Zn(2+)</name>
        <dbReference type="ChEBI" id="CHEBI:29105"/>
    </ligand>
</feature>
<evidence type="ECO:0000256" key="11">
    <source>
        <dbReference type="PIRSR" id="PIRSR602481-2"/>
    </source>
</evidence>
<proteinExistence type="inferred from homology"/>
<dbReference type="PANTHER" id="PTHR33202:SF8">
    <property type="entry name" value="PEROXIDE-RESPONSIVE REPRESSOR PERR"/>
    <property type="match status" value="1"/>
</dbReference>
<keyword evidence="7" id="KW-0805">Transcription regulation</keyword>
<dbReference type="GO" id="GO:0000976">
    <property type="term" value="F:transcription cis-regulatory region binding"/>
    <property type="evidence" value="ECO:0007669"/>
    <property type="project" value="TreeGrafter"/>
</dbReference>
<keyword evidence="11" id="KW-0408">Iron</keyword>
<dbReference type="RefSeq" id="WP_006702363.1">
    <property type="nucleotide sequence ID" value="NZ_KI391971.1"/>
</dbReference>
<keyword evidence="8" id="KW-0238">DNA-binding</keyword>
<keyword evidence="4" id="KW-0678">Repressor</keyword>
<dbReference type="FunFam" id="1.10.10.10:FF:000007">
    <property type="entry name" value="Ferric uptake regulation protein"/>
    <property type="match status" value="1"/>
</dbReference>
<evidence type="ECO:0000313" key="13">
    <source>
        <dbReference type="Proteomes" id="UP000002939"/>
    </source>
</evidence>
<keyword evidence="3" id="KW-0963">Cytoplasm</keyword>
<accession>D0BJF5</accession>
<evidence type="ECO:0000256" key="2">
    <source>
        <dbReference type="ARBA" id="ARBA00007957"/>
    </source>
</evidence>
<dbReference type="PANTHER" id="PTHR33202">
    <property type="entry name" value="ZINC UPTAKE REGULATION PROTEIN"/>
    <property type="match status" value="1"/>
</dbReference>
<dbReference type="Gene3D" id="3.30.1490.190">
    <property type="match status" value="1"/>
</dbReference>
<comment type="cofactor">
    <cofactor evidence="11">
        <name>Mn(2+)</name>
        <dbReference type="ChEBI" id="CHEBI:29035"/>
    </cofactor>
    <cofactor evidence="11">
        <name>Fe(2+)</name>
        <dbReference type="ChEBI" id="CHEBI:29033"/>
    </cofactor>
    <text evidence="11">Binds 1 Mn(2+) or Fe(2+) ion per subunit.</text>
</comment>
<evidence type="ECO:0000256" key="3">
    <source>
        <dbReference type="ARBA" id="ARBA00022490"/>
    </source>
</evidence>
<reference evidence="12" key="1">
    <citation type="submission" date="2009-09" db="EMBL/GenBank/DDBJ databases">
        <authorList>
            <consortium name="The Broad Institute Genome Sequencing Platform"/>
            <person name="Ward D."/>
            <person name="Feldgarden M."/>
            <person name="Earl A."/>
            <person name="Young S.K."/>
            <person name="Zeng Q."/>
            <person name="Koehrsen M."/>
            <person name="Alvarado L."/>
            <person name="Berlin A."/>
            <person name="Bochicchio J."/>
            <person name="Borenstein D."/>
            <person name="Chapman S.B."/>
            <person name="Chen Z."/>
            <person name="Engels R."/>
            <person name="Freedman E."/>
            <person name="Gellesch M."/>
            <person name="Goldberg J."/>
            <person name="Griggs A."/>
            <person name="Gujja S."/>
            <person name="Heilman E."/>
            <person name="Heiman D."/>
            <person name="Hepburn T."/>
            <person name="Howarth C."/>
            <person name="Jen D."/>
            <person name="Larson L."/>
            <person name="Lewis B."/>
            <person name="Mehta T."/>
            <person name="Park D."/>
            <person name="Pearson M."/>
            <person name="Roberts A."/>
            <person name="Saif S."/>
            <person name="Shea T."/>
            <person name="Shenoy N."/>
            <person name="Sisk P."/>
            <person name="Stolte C."/>
            <person name="Sykes S."/>
            <person name="Thomson T."/>
            <person name="Walk T."/>
            <person name="White J."/>
            <person name="Yandava C."/>
            <person name="Sibley C.D."/>
            <person name="Field T.R."/>
            <person name="Grinwis M."/>
            <person name="Eshaghurshan C.S."/>
            <person name="Surette M.G."/>
            <person name="Haas B."/>
            <person name="Nusbaum C."/>
            <person name="Birren B."/>
        </authorList>
    </citation>
    <scope>NUCLEOTIDE SEQUENCE [LARGE SCALE GENOMIC DNA]</scope>
    <source>
        <strain evidence="12">ATCC 700633</strain>
    </source>
</reference>